<dbReference type="InterPro" id="IPR042177">
    <property type="entry name" value="Cell/Rod_1"/>
</dbReference>
<dbReference type="RefSeq" id="WP_144989428.1">
    <property type="nucleotide sequence ID" value="NZ_CP037920.1"/>
</dbReference>
<dbReference type="EMBL" id="CP037920">
    <property type="protein sequence ID" value="QDT99689.1"/>
    <property type="molecule type" value="Genomic_DNA"/>
</dbReference>
<evidence type="ECO:0000313" key="7">
    <source>
        <dbReference type="EMBL" id="QDT99689.1"/>
    </source>
</evidence>
<accession>A0A517W362</accession>
<organism evidence="7 8">
    <name type="scientific">Gimesia aquarii</name>
    <dbReference type="NCBI Taxonomy" id="2527964"/>
    <lineage>
        <taxon>Bacteria</taxon>
        <taxon>Pseudomonadati</taxon>
        <taxon>Planctomycetota</taxon>
        <taxon>Planctomycetia</taxon>
        <taxon>Planctomycetales</taxon>
        <taxon>Planctomycetaceae</taxon>
        <taxon>Gimesia</taxon>
    </lineage>
</organism>
<dbReference type="GO" id="GO:0008360">
    <property type="term" value="P:regulation of cell shape"/>
    <property type="evidence" value="ECO:0007669"/>
    <property type="project" value="UniProtKB-KW"/>
</dbReference>
<evidence type="ECO:0000313" key="8">
    <source>
        <dbReference type="Proteomes" id="UP000318704"/>
    </source>
</evidence>
<proteinExistence type="inferred from homology"/>
<dbReference type="Gene3D" id="2.40.10.340">
    <property type="entry name" value="Rod shape-determining protein MreC, domain 1"/>
    <property type="match status" value="1"/>
</dbReference>
<evidence type="ECO:0000256" key="5">
    <source>
        <dbReference type="SAM" id="Coils"/>
    </source>
</evidence>
<keyword evidence="3" id="KW-0133">Cell shape</keyword>
<protein>
    <recommendedName>
        <fullName evidence="2">Cell shape-determining protein MreC</fullName>
    </recommendedName>
    <alternativeName>
        <fullName evidence="4">Cell shape protein MreC</fullName>
    </alternativeName>
</protein>
<evidence type="ECO:0000256" key="4">
    <source>
        <dbReference type="ARBA" id="ARBA00032089"/>
    </source>
</evidence>
<sequence>MKRETRSSEIKLVLFAILTSVCLYVIPTDYSDRVFNLIRDAAKPGLVLAQQFKGWQHQSDQKLQQQSLVKKLEAELSEKAFEIRRLELHALQLSDQLQTLKQTGVPSYQAQSEEDLLIPDLVEAQLLGESAIALLKEGRLLNQGREQGVTESSFVLQSDLPLIDLGEKQGIKIGYSLYAGQAVIGKISEVGHWISSFIPISSVKYRGSARIARKTKDGLQLGTDGILVGIGEGKCQLLQIPPTESIQVGQEVYTGEVDRELPLSMQSALRQPMYYGRVIEAELPRGAPYWKIIVKPVVELSEIKQVNVLRQIINPRRMLTN</sequence>
<evidence type="ECO:0000259" key="6">
    <source>
        <dbReference type="Pfam" id="PF04085"/>
    </source>
</evidence>
<evidence type="ECO:0000256" key="3">
    <source>
        <dbReference type="ARBA" id="ARBA00022960"/>
    </source>
</evidence>
<dbReference type="PANTHER" id="PTHR34138:SF1">
    <property type="entry name" value="CELL SHAPE-DETERMINING PROTEIN MREC"/>
    <property type="match status" value="1"/>
</dbReference>
<feature type="coiled-coil region" evidence="5">
    <location>
        <begin position="69"/>
        <end position="103"/>
    </location>
</feature>
<dbReference type="KEGG" id="gaw:V144x_52020"/>
<feature type="domain" description="Rod shape-determining protein MreC beta-barrel core" evidence="6">
    <location>
        <begin position="162"/>
        <end position="309"/>
    </location>
</feature>
<dbReference type="AlphaFoldDB" id="A0A517W362"/>
<keyword evidence="5" id="KW-0175">Coiled coil</keyword>
<comment type="similarity">
    <text evidence="1">Belongs to the MreC family.</text>
</comment>
<dbReference type="InterPro" id="IPR055342">
    <property type="entry name" value="MreC_beta-barrel_core"/>
</dbReference>
<dbReference type="Gene3D" id="2.40.10.350">
    <property type="entry name" value="Rod shape-determining protein MreC, domain 2"/>
    <property type="match status" value="1"/>
</dbReference>
<dbReference type="InterPro" id="IPR007221">
    <property type="entry name" value="MreC"/>
</dbReference>
<dbReference type="Pfam" id="PF04085">
    <property type="entry name" value="MreC"/>
    <property type="match status" value="1"/>
</dbReference>
<evidence type="ECO:0000256" key="2">
    <source>
        <dbReference type="ARBA" id="ARBA00013855"/>
    </source>
</evidence>
<dbReference type="PANTHER" id="PTHR34138">
    <property type="entry name" value="CELL SHAPE-DETERMINING PROTEIN MREC"/>
    <property type="match status" value="1"/>
</dbReference>
<gene>
    <name evidence="7" type="primary">mreC</name>
    <name evidence="7" type="ORF">V144x_52020</name>
</gene>
<reference evidence="7 8" key="1">
    <citation type="submission" date="2019-03" db="EMBL/GenBank/DDBJ databases">
        <title>Deep-cultivation of Planctomycetes and their phenomic and genomic characterization uncovers novel biology.</title>
        <authorList>
            <person name="Wiegand S."/>
            <person name="Jogler M."/>
            <person name="Boedeker C."/>
            <person name="Pinto D."/>
            <person name="Vollmers J."/>
            <person name="Rivas-Marin E."/>
            <person name="Kohn T."/>
            <person name="Peeters S.H."/>
            <person name="Heuer A."/>
            <person name="Rast P."/>
            <person name="Oberbeckmann S."/>
            <person name="Bunk B."/>
            <person name="Jeske O."/>
            <person name="Meyerdierks A."/>
            <person name="Storesund J.E."/>
            <person name="Kallscheuer N."/>
            <person name="Luecker S."/>
            <person name="Lage O.M."/>
            <person name="Pohl T."/>
            <person name="Merkel B.J."/>
            <person name="Hornburger P."/>
            <person name="Mueller R.-W."/>
            <person name="Bruemmer F."/>
            <person name="Labrenz M."/>
            <person name="Spormann A.M."/>
            <person name="Op den Camp H."/>
            <person name="Overmann J."/>
            <person name="Amann R."/>
            <person name="Jetten M.S.M."/>
            <person name="Mascher T."/>
            <person name="Medema M.H."/>
            <person name="Devos D.P."/>
            <person name="Kaster A.-K."/>
            <person name="Ovreas L."/>
            <person name="Rohde M."/>
            <person name="Galperin M.Y."/>
            <person name="Jogler C."/>
        </authorList>
    </citation>
    <scope>NUCLEOTIDE SEQUENCE [LARGE SCALE GENOMIC DNA]</scope>
    <source>
        <strain evidence="7 8">V144</strain>
    </source>
</reference>
<evidence type="ECO:0000256" key="1">
    <source>
        <dbReference type="ARBA" id="ARBA00009369"/>
    </source>
</evidence>
<dbReference type="GO" id="GO:0005886">
    <property type="term" value="C:plasma membrane"/>
    <property type="evidence" value="ECO:0007669"/>
    <property type="project" value="TreeGrafter"/>
</dbReference>
<name>A0A517W362_9PLAN</name>
<dbReference type="InterPro" id="IPR042175">
    <property type="entry name" value="Cell/Rod_MreC_2"/>
</dbReference>
<dbReference type="Proteomes" id="UP000318704">
    <property type="component" value="Chromosome"/>
</dbReference>